<dbReference type="InterPro" id="IPR055411">
    <property type="entry name" value="LRR_FXL15/At3g58940/PEG3-like"/>
</dbReference>
<organism evidence="3 4">
    <name type="scientific">Leersia perrieri</name>
    <dbReference type="NCBI Taxonomy" id="77586"/>
    <lineage>
        <taxon>Eukaryota</taxon>
        <taxon>Viridiplantae</taxon>
        <taxon>Streptophyta</taxon>
        <taxon>Embryophyta</taxon>
        <taxon>Tracheophyta</taxon>
        <taxon>Spermatophyta</taxon>
        <taxon>Magnoliopsida</taxon>
        <taxon>Liliopsida</taxon>
        <taxon>Poales</taxon>
        <taxon>Poaceae</taxon>
        <taxon>BOP clade</taxon>
        <taxon>Oryzoideae</taxon>
        <taxon>Oryzeae</taxon>
        <taxon>Oryzinae</taxon>
        <taxon>Leersia</taxon>
    </lineage>
</organism>
<sequence length="271" mass="30278">MDDRLLALSDDLLRRILHFVPFKKAASTSVLLRRWGSLWRSSGAVNLAVRVHESKKRGRRPKTMPSSPTATPSSALDAAEAPVKRLTLRVGTGKSHDNIDHFLRRDRDWRIKSDMVGTVLSHRAARRVEQLRIALVEADDARDFSDKEIDRGMRIYDVVSLPASGTLRVLDLTRCDLALSSLGAASFPRLTTLWLRLCSIQPMDLQALLDAAPELATVHLDCVLFTRHLKLSAMKLLRSTGCYVPLRVAKRGGGFPWGWLPAEGPRGDFPR</sequence>
<reference evidence="4" key="2">
    <citation type="submission" date="2013-12" db="EMBL/GenBank/DDBJ databases">
        <authorList>
            <person name="Yu Y."/>
            <person name="Lee S."/>
            <person name="de Baynast K."/>
            <person name="Wissotski M."/>
            <person name="Liu L."/>
            <person name="Talag J."/>
            <person name="Goicoechea J."/>
            <person name="Angelova A."/>
            <person name="Jetty R."/>
            <person name="Kudrna D."/>
            <person name="Golser W."/>
            <person name="Rivera L."/>
            <person name="Zhang J."/>
            <person name="Wing R."/>
        </authorList>
    </citation>
    <scope>NUCLEOTIDE SEQUENCE</scope>
</reference>
<feature type="compositionally biased region" description="Basic residues" evidence="1">
    <location>
        <begin position="53"/>
        <end position="62"/>
    </location>
</feature>
<evidence type="ECO:0000313" key="4">
    <source>
        <dbReference type="Proteomes" id="UP000032180"/>
    </source>
</evidence>
<feature type="region of interest" description="Disordered" evidence="1">
    <location>
        <begin position="52"/>
        <end position="76"/>
    </location>
</feature>
<dbReference type="HOGENOM" id="CLU_1257885_0_0_1"/>
<dbReference type="InterPro" id="IPR055302">
    <property type="entry name" value="F-box_dom-containing"/>
</dbReference>
<accession>A0A0D9XDZ2</accession>
<dbReference type="SUPFAM" id="SSF52047">
    <property type="entry name" value="RNI-like"/>
    <property type="match status" value="1"/>
</dbReference>
<dbReference type="Gene3D" id="3.80.10.10">
    <property type="entry name" value="Ribonuclease Inhibitor"/>
    <property type="match status" value="1"/>
</dbReference>
<evidence type="ECO:0000259" key="2">
    <source>
        <dbReference type="Pfam" id="PF24758"/>
    </source>
</evidence>
<dbReference type="eggNOG" id="ENOG502R1VS">
    <property type="taxonomic scope" value="Eukaryota"/>
</dbReference>
<dbReference type="InterPro" id="IPR036047">
    <property type="entry name" value="F-box-like_dom_sf"/>
</dbReference>
<reference evidence="3 4" key="1">
    <citation type="submission" date="2012-08" db="EMBL/GenBank/DDBJ databases">
        <title>Oryza genome evolution.</title>
        <authorList>
            <person name="Wing R.A."/>
        </authorList>
    </citation>
    <scope>NUCLEOTIDE SEQUENCE</scope>
</reference>
<evidence type="ECO:0000313" key="3">
    <source>
        <dbReference type="EnsemblPlants" id="LPERR09G07820.1"/>
    </source>
</evidence>
<dbReference type="SUPFAM" id="SSF81383">
    <property type="entry name" value="F-box domain"/>
    <property type="match status" value="1"/>
</dbReference>
<dbReference type="EnsemblPlants" id="LPERR09G07820.1">
    <property type="protein sequence ID" value="LPERR09G07820.1"/>
    <property type="gene ID" value="LPERR09G07820"/>
</dbReference>
<reference evidence="3" key="3">
    <citation type="submission" date="2015-04" db="UniProtKB">
        <authorList>
            <consortium name="EnsemblPlants"/>
        </authorList>
    </citation>
    <scope>IDENTIFICATION</scope>
</reference>
<dbReference type="PANTHER" id="PTHR32141:SF26">
    <property type="entry name" value="OS08G0328600 PROTEIN"/>
    <property type="match status" value="1"/>
</dbReference>
<dbReference type="InterPro" id="IPR032675">
    <property type="entry name" value="LRR_dom_sf"/>
</dbReference>
<name>A0A0D9XDZ2_9ORYZ</name>
<dbReference type="PANTHER" id="PTHR32141">
    <property type="match status" value="1"/>
</dbReference>
<keyword evidence="4" id="KW-1185">Reference proteome</keyword>
<dbReference type="Proteomes" id="UP000032180">
    <property type="component" value="Chromosome 9"/>
</dbReference>
<dbReference type="Gramene" id="LPERR09G07820.1">
    <property type="protein sequence ID" value="LPERR09G07820.1"/>
    <property type="gene ID" value="LPERR09G07820"/>
</dbReference>
<feature type="compositionally biased region" description="Low complexity" evidence="1">
    <location>
        <begin position="63"/>
        <end position="76"/>
    </location>
</feature>
<proteinExistence type="predicted"/>
<feature type="domain" description="F-box/LRR-repeat protein 15/At3g58940/PEG3-like LRR" evidence="2">
    <location>
        <begin position="161"/>
        <end position="236"/>
    </location>
</feature>
<protein>
    <recommendedName>
        <fullName evidence="2">F-box/LRR-repeat protein 15/At3g58940/PEG3-like LRR domain-containing protein</fullName>
    </recommendedName>
</protein>
<evidence type="ECO:0000256" key="1">
    <source>
        <dbReference type="SAM" id="MobiDB-lite"/>
    </source>
</evidence>
<dbReference type="AlphaFoldDB" id="A0A0D9XDZ2"/>
<dbReference type="Pfam" id="PF24758">
    <property type="entry name" value="LRR_At5g56370"/>
    <property type="match status" value="1"/>
</dbReference>